<dbReference type="RefSeq" id="WP_146441022.1">
    <property type="nucleotide sequence ID" value="NZ_SJPL01000002.1"/>
</dbReference>
<dbReference type="InterPro" id="IPR037522">
    <property type="entry name" value="HD_GYP_dom"/>
</dbReference>
<dbReference type="EC" id="3.1.4.52" evidence="2"/>
<evidence type="ECO:0000313" key="2">
    <source>
        <dbReference type="EMBL" id="TWT65821.1"/>
    </source>
</evidence>
<dbReference type="SUPFAM" id="SSF109604">
    <property type="entry name" value="HD-domain/PDEase-like"/>
    <property type="match status" value="1"/>
</dbReference>
<dbReference type="Pfam" id="PF13487">
    <property type="entry name" value="HD_5"/>
    <property type="match status" value="1"/>
</dbReference>
<evidence type="ECO:0000259" key="1">
    <source>
        <dbReference type="PROSITE" id="PS51832"/>
    </source>
</evidence>
<gene>
    <name evidence="2" type="primary">rpfG_4</name>
    <name evidence="2" type="ORF">Pan14r_53710</name>
</gene>
<dbReference type="SMART" id="SM00471">
    <property type="entry name" value="HDc"/>
    <property type="match status" value="1"/>
</dbReference>
<dbReference type="GO" id="GO:0071111">
    <property type="term" value="F:cyclic-guanylate-specific phosphodiesterase activity"/>
    <property type="evidence" value="ECO:0007669"/>
    <property type="project" value="UniProtKB-EC"/>
</dbReference>
<organism evidence="2 3">
    <name type="scientific">Crateriforma conspicua</name>
    <dbReference type="NCBI Taxonomy" id="2527996"/>
    <lineage>
        <taxon>Bacteria</taxon>
        <taxon>Pseudomonadati</taxon>
        <taxon>Planctomycetota</taxon>
        <taxon>Planctomycetia</taxon>
        <taxon>Planctomycetales</taxon>
        <taxon>Planctomycetaceae</taxon>
        <taxon>Crateriforma</taxon>
    </lineage>
</organism>
<dbReference type="AlphaFoldDB" id="A0A5C5XTC5"/>
<sequence length="318" mass="35340">MLSADSLIPISVATLVPSTTMGLDLFQRDDADRCVLYRGAEYPLQPDDLQRLRDKGIHQLFITRDSRSQYQEYLREIAAGGDGDPDQIQARTCAMNEVVLDVLENSFAAGDTNETVSVVQQLGDITAQVVSTDGFKASDLFAVLHHDYATFTHSANVAFYAAMLGSKLGYGEEAVSQIVVGGLLHDLGKLDIAEKILCKPGRLDEDEFRTIKQHPTVGFRKLARRGDLSEGQLMMVYQHHERNDGRGYPVGVMGKEIHPWAKICAVVDVFEALTSQRPYRTPMPRTKAFELIERDSGTAFEEEMVRCWKAIISHGSDS</sequence>
<keyword evidence="3" id="KW-1185">Reference proteome</keyword>
<protein>
    <submittedName>
        <fullName evidence="2">Cyclic di-GMP phosphodiesterase response regulator RpfG</fullName>
        <ecNumber evidence="2">3.1.4.52</ecNumber>
    </submittedName>
</protein>
<reference evidence="2 3" key="1">
    <citation type="submission" date="2019-02" db="EMBL/GenBank/DDBJ databases">
        <title>Deep-cultivation of Planctomycetes and their phenomic and genomic characterization uncovers novel biology.</title>
        <authorList>
            <person name="Wiegand S."/>
            <person name="Jogler M."/>
            <person name="Boedeker C."/>
            <person name="Pinto D."/>
            <person name="Vollmers J."/>
            <person name="Rivas-Marin E."/>
            <person name="Kohn T."/>
            <person name="Peeters S.H."/>
            <person name="Heuer A."/>
            <person name="Rast P."/>
            <person name="Oberbeckmann S."/>
            <person name="Bunk B."/>
            <person name="Jeske O."/>
            <person name="Meyerdierks A."/>
            <person name="Storesund J.E."/>
            <person name="Kallscheuer N."/>
            <person name="Luecker S."/>
            <person name="Lage O.M."/>
            <person name="Pohl T."/>
            <person name="Merkel B.J."/>
            <person name="Hornburger P."/>
            <person name="Mueller R.-W."/>
            <person name="Bruemmer F."/>
            <person name="Labrenz M."/>
            <person name="Spormann A.M."/>
            <person name="Op Den Camp H."/>
            <person name="Overmann J."/>
            <person name="Amann R."/>
            <person name="Jetten M.S.M."/>
            <person name="Mascher T."/>
            <person name="Medema M.H."/>
            <person name="Devos D.P."/>
            <person name="Kaster A.-K."/>
            <person name="Ovreas L."/>
            <person name="Rohde M."/>
            <person name="Galperin M.Y."/>
            <person name="Jogler C."/>
        </authorList>
    </citation>
    <scope>NUCLEOTIDE SEQUENCE [LARGE SCALE GENOMIC DNA]</scope>
    <source>
        <strain evidence="2 3">Pan14r</strain>
    </source>
</reference>
<comment type="caution">
    <text evidence="2">The sequence shown here is derived from an EMBL/GenBank/DDBJ whole genome shotgun (WGS) entry which is preliminary data.</text>
</comment>
<dbReference type="PANTHER" id="PTHR43155:SF2">
    <property type="entry name" value="CYCLIC DI-GMP PHOSPHODIESTERASE PA4108"/>
    <property type="match status" value="1"/>
</dbReference>
<feature type="domain" description="HD-GYP" evidence="1">
    <location>
        <begin position="128"/>
        <end position="318"/>
    </location>
</feature>
<dbReference type="PROSITE" id="PS51832">
    <property type="entry name" value="HD_GYP"/>
    <property type="match status" value="1"/>
</dbReference>
<dbReference type="PANTHER" id="PTHR43155">
    <property type="entry name" value="CYCLIC DI-GMP PHOSPHODIESTERASE PA4108-RELATED"/>
    <property type="match status" value="1"/>
</dbReference>
<dbReference type="Proteomes" id="UP000317238">
    <property type="component" value="Unassembled WGS sequence"/>
</dbReference>
<dbReference type="Gene3D" id="1.10.3210.10">
    <property type="entry name" value="Hypothetical protein af1432"/>
    <property type="match status" value="1"/>
</dbReference>
<proteinExistence type="predicted"/>
<dbReference type="CDD" id="cd00077">
    <property type="entry name" value="HDc"/>
    <property type="match status" value="1"/>
</dbReference>
<keyword evidence="2" id="KW-0378">Hydrolase</keyword>
<accession>A0A5C5XTC5</accession>
<evidence type="ECO:0000313" key="3">
    <source>
        <dbReference type="Proteomes" id="UP000317238"/>
    </source>
</evidence>
<dbReference type="InterPro" id="IPR003607">
    <property type="entry name" value="HD/PDEase_dom"/>
</dbReference>
<dbReference type="EMBL" id="SJPL01000002">
    <property type="protein sequence ID" value="TWT65821.1"/>
    <property type="molecule type" value="Genomic_DNA"/>
</dbReference>
<name>A0A5C5XTC5_9PLAN</name>
<dbReference type="OrthoDB" id="9759601at2"/>